<accession>A0A9D3VJY9</accession>
<dbReference type="GO" id="GO:0004523">
    <property type="term" value="F:RNA-DNA hybrid ribonuclease activity"/>
    <property type="evidence" value="ECO:0007669"/>
    <property type="project" value="InterPro"/>
</dbReference>
<dbReference type="InterPro" id="IPR012337">
    <property type="entry name" value="RNaseH-like_sf"/>
</dbReference>
<dbReference type="PANTHER" id="PTHR47723">
    <property type="entry name" value="OS05G0353850 PROTEIN"/>
    <property type="match status" value="1"/>
</dbReference>
<dbReference type="AlphaFoldDB" id="A0A9D3VJY9"/>
<comment type="caution">
    <text evidence="2">The sequence shown here is derived from an EMBL/GenBank/DDBJ whole genome shotgun (WGS) entry which is preliminary data.</text>
</comment>
<evidence type="ECO:0000313" key="2">
    <source>
        <dbReference type="EMBL" id="KAH1089046.1"/>
    </source>
</evidence>
<evidence type="ECO:0000259" key="1">
    <source>
        <dbReference type="Pfam" id="PF13456"/>
    </source>
</evidence>
<gene>
    <name evidence="2" type="ORF">J1N35_016303</name>
</gene>
<dbReference type="PANTHER" id="PTHR47723:SF19">
    <property type="entry name" value="POLYNUCLEOTIDYL TRANSFERASE, RIBONUCLEASE H-LIKE SUPERFAMILY PROTEIN"/>
    <property type="match status" value="1"/>
</dbReference>
<keyword evidence="3" id="KW-1185">Reference proteome</keyword>
<reference evidence="2 3" key="1">
    <citation type="journal article" date="2021" name="Plant Biotechnol. J.">
        <title>Multi-omics assisted identification of the key and species-specific regulatory components of drought-tolerant mechanisms in Gossypium stocksii.</title>
        <authorList>
            <person name="Yu D."/>
            <person name="Ke L."/>
            <person name="Zhang D."/>
            <person name="Wu Y."/>
            <person name="Sun Y."/>
            <person name="Mei J."/>
            <person name="Sun J."/>
            <person name="Sun Y."/>
        </authorList>
    </citation>
    <scope>NUCLEOTIDE SEQUENCE [LARGE SCALE GENOMIC DNA]</scope>
    <source>
        <strain evidence="3">cv. E1</strain>
        <tissue evidence="2">Leaf</tissue>
    </source>
</reference>
<dbReference type="InterPro" id="IPR036397">
    <property type="entry name" value="RNaseH_sf"/>
</dbReference>
<dbReference type="Gene3D" id="3.30.420.10">
    <property type="entry name" value="Ribonuclease H-like superfamily/Ribonuclease H"/>
    <property type="match status" value="1"/>
</dbReference>
<dbReference type="InterPro" id="IPR002156">
    <property type="entry name" value="RNaseH_domain"/>
</dbReference>
<dbReference type="InterPro" id="IPR053151">
    <property type="entry name" value="RNase_H-like"/>
</dbReference>
<name>A0A9D3VJY9_9ROSI</name>
<dbReference type="Proteomes" id="UP000828251">
    <property type="component" value="Unassembled WGS sequence"/>
</dbReference>
<proteinExistence type="predicted"/>
<organism evidence="2 3">
    <name type="scientific">Gossypium stocksii</name>
    <dbReference type="NCBI Taxonomy" id="47602"/>
    <lineage>
        <taxon>Eukaryota</taxon>
        <taxon>Viridiplantae</taxon>
        <taxon>Streptophyta</taxon>
        <taxon>Embryophyta</taxon>
        <taxon>Tracheophyta</taxon>
        <taxon>Spermatophyta</taxon>
        <taxon>Magnoliopsida</taxon>
        <taxon>eudicotyledons</taxon>
        <taxon>Gunneridae</taxon>
        <taxon>Pentapetalae</taxon>
        <taxon>rosids</taxon>
        <taxon>malvids</taxon>
        <taxon>Malvales</taxon>
        <taxon>Malvaceae</taxon>
        <taxon>Malvoideae</taxon>
        <taxon>Gossypium</taxon>
    </lineage>
</organism>
<protein>
    <recommendedName>
        <fullName evidence="1">RNase H type-1 domain-containing protein</fullName>
    </recommendedName>
</protein>
<sequence length="199" mass="22284">MDFFGKAGRVDGERVWVGKSGERAREEAEVLRGRESGRLFGVLKLMEMDLTMVKVAVKDETTQGQLRNLKEIVNNSLCWASQWHSPTSANSSGGFVLPLEEQVYESTIFLNTNGAVRMDNGHAFAGGAARDRNGQWLFDFNRYLRSCLIFVVELWGTLEGLKLAQRRGHDCVIIFWDSSDVVWAIQGSFSSKSNSASIR</sequence>
<dbReference type="OrthoDB" id="961708at2759"/>
<dbReference type="CDD" id="cd06222">
    <property type="entry name" value="RNase_H_like"/>
    <property type="match status" value="1"/>
</dbReference>
<feature type="domain" description="RNase H type-1" evidence="1">
    <location>
        <begin position="111"/>
        <end position="193"/>
    </location>
</feature>
<dbReference type="Pfam" id="PF13456">
    <property type="entry name" value="RVT_3"/>
    <property type="match status" value="1"/>
</dbReference>
<dbReference type="InterPro" id="IPR044730">
    <property type="entry name" value="RNase_H-like_dom_plant"/>
</dbReference>
<dbReference type="EMBL" id="JAIQCV010000006">
    <property type="protein sequence ID" value="KAH1089046.1"/>
    <property type="molecule type" value="Genomic_DNA"/>
</dbReference>
<dbReference type="SUPFAM" id="SSF53098">
    <property type="entry name" value="Ribonuclease H-like"/>
    <property type="match status" value="1"/>
</dbReference>
<dbReference type="GO" id="GO:0003676">
    <property type="term" value="F:nucleic acid binding"/>
    <property type="evidence" value="ECO:0007669"/>
    <property type="project" value="InterPro"/>
</dbReference>
<evidence type="ECO:0000313" key="3">
    <source>
        <dbReference type="Proteomes" id="UP000828251"/>
    </source>
</evidence>